<dbReference type="Pfam" id="PF00293">
    <property type="entry name" value="NUDIX"/>
    <property type="match status" value="1"/>
</dbReference>
<dbReference type="Gene3D" id="3.90.79.10">
    <property type="entry name" value="Nucleoside Triphosphate Pyrophosphohydrolase"/>
    <property type="match status" value="1"/>
</dbReference>
<dbReference type="SUPFAM" id="SSF55811">
    <property type="entry name" value="Nudix"/>
    <property type="match status" value="1"/>
</dbReference>
<dbReference type="Proteomes" id="UP000237798">
    <property type="component" value="Unassembled WGS sequence"/>
</dbReference>
<keyword evidence="3" id="KW-1185">Reference proteome</keyword>
<evidence type="ECO:0000259" key="1">
    <source>
        <dbReference type="PROSITE" id="PS51462"/>
    </source>
</evidence>
<dbReference type="AlphaFoldDB" id="A0A2T0B7H8"/>
<reference evidence="2 3" key="1">
    <citation type="submission" date="2018-03" db="EMBL/GenBank/DDBJ databases">
        <title>Genome sequence of Clostridium luticellarii DSM 29923.</title>
        <authorList>
            <person name="Poehlein A."/>
            <person name="Daniel R."/>
        </authorList>
    </citation>
    <scope>NUCLEOTIDE SEQUENCE [LARGE SCALE GENOMIC DNA]</scope>
    <source>
        <strain evidence="2 3">DSM 29923</strain>
    </source>
</reference>
<dbReference type="PROSITE" id="PS51462">
    <property type="entry name" value="NUDIX"/>
    <property type="match status" value="1"/>
</dbReference>
<proteinExistence type="predicted"/>
<dbReference type="EC" id="5.3.3.2" evidence="2"/>
<dbReference type="CDD" id="cd04693">
    <property type="entry name" value="NUDIX_Hydrolase"/>
    <property type="match status" value="1"/>
</dbReference>
<dbReference type="EMBL" id="PVXP01000093">
    <property type="protein sequence ID" value="PRR79836.1"/>
    <property type="molecule type" value="Genomic_DNA"/>
</dbReference>
<comment type="caution">
    <text evidence="2">The sequence shown here is derived from an EMBL/GenBank/DDBJ whole genome shotgun (WGS) entry which is preliminary data.</text>
</comment>
<name>A0A2T0B7H8_9CLOT</name>
<dbReference type="PANTHER" id="PTHR10885">
    <property type="entry name" value="ISOPENTENYL-DIPHOSPHATE DELTA-ISOMERASE"/>
    <property type="match status" value="1"/>
</dbReference>
<evidence type="ECO:0000313" key="3">
    <source>
        <dbReference type="Proteomes" id="UP000237798"/>
    </source>
</evidence>
<dbReference type="PANTHER" id="PTHR10885:SF0">
    <property type="entry name" value="ISOPENTENYL-DIPHOSPHATE DELTA-ISOMERASE"/>
    <property type="match status" value="1"/>
</dbReference>
<dbReference type="InterPro" id="IPR000086">
    <property type="entry name" value="NUDIX_hydrolase_dom"/>
</dbReference>
<evidence type="ECO:0000313" key="2">
    <source>
        <dbReference type="EMBL" id="PRR79836.1"/>
    </source>
</evidence>
<organism evidence="2 3">
    <name type="scientific">Clostridium luticellarii</name>
    <dbReference type="NCBI Taxonomy" id="1691940"/>
    <lineage>
        <taxon>Bacteria</taxon>
        <taxon>Bacillati</taxon>
        <taxon>Bacillota</taxon>
        <taxon>Clostridia</taxon>
        <taxon>Eubacteriales</taxon>
        <taxon>Clostridiaceae</taxon>
        <taxon>Clostridium</taxon>
    </lineage>
</organism>
<sequence>MLDILFSKLCIRRSIGGFWMELWDIYDGSGHKTGLIKKRTDILSRGEYHLAAEVWIINDKLEVLIQKRSKNKEILPSIWTLTTGCMVSGENTVDGSVREIKEELGICIEKDDLNFVRRIFQNNIIWDIYFVYMNIELSKIVLQREEVSDVKFVSVEEFKNMLLAGEIFKYDEIYDILSLIG</sequence>
<dbReference type="GO" id="GO:0004452">
    <property type="term" value="F:isopentenyl-diphosphate delta-isomerase activity"/>
    <property type="evidence" value="ECO:0007669"/>
    <property type="project" value="UniProtKB-EC"/>
</dbReference>
<keyword evidence="2" id="KW-0413">Isomerase</keyword>
<feature type="domain" description="Nudix hydrolase" evidence="1">
    <location>
        <begin position="47"/>
        <end position="175"/>
    </location>
</feature>
<accession>A0A2T0B7H8</accession>
<gene>
    <name evidence="2" type="primary">idi</name>
    <name evidence="2" type="ORF">CLLU_34110</name>
</gene>
<protein>
    <submittedName>
        <fullName evidence="2">Isopentenyl-diphosphate Delta-isomerase</fullName>
        <ecNumber evidence="2">5.3.3.2</ecNumber>
    </submittedName>
</protein>
<dbReference type="InterPro" id="IPR015797">
    <property type="entry name" value="NUDIX_hydrolase-like_dom_sf"/>
</dbReference>